<dbReference type="RefSeq" id="XP_056038038.1">
    <property type="nucleotide sequence ID" value="XM_056181451.1"/>
</dbReference>
<dbReference type="PANTHER" id="PTHR12504:SF0">
    <property type="entry name" value="MITOCHONDRIAL IMPORT RECEPTOR SUBUNIT TOM22 HOMOLOG"/>
    <property type="match status" value="1"/>
</dbReference>
<evidence type="ECO:0000256" key="5">
    <source>
        <dbReference type="ARBA" id="ARBA00022787"/>
    </source>
</evidence>
<accession>A0AAE9WD99</accession>
<evidence type="ECO:0000256" key="8">
    <source>
        <dbReference type="ARBA" id="ARBA00023010"/>
    </source>
</evidence>
<dbReference type="AlphaFoldDB" id="A0AAE9WD99"/>
<keyword evidence="7" id="KW-1133">Transmembrane helix</keyword>
<dbReference type="CDD" id="cd22884">
    <property type="entry name" value="TOM22"/>
    <property type="match status" value="1"/>
</dbReference>
<dbReference type="EMBL" id="CP115612">
    <property type="protein sequence ID" value="WBW73795.1"/>
    <property type="molecule type" value="Genomic_DNA"/>
</dbReference>
<dbReference type="KEGG" id="som:SOMG_02660"/>
<comment type="similarity">
    <text evidence="2">Belongs to the Tom22 family.</text>
</comment>
<dbReference type="GeneID" id="80876140"/>
<keyword evidence="8" id="KW-0811">Translocation</keyword>
<keyword evidence="11" id="KW-0675">Receptor</keyword>
<evidence type="ECO:0000256" key="1">
    <source>
        <dbReference type="ARBA" id="ARBA00004572"/>
    </source>
</evidence>
<keyword evidence="4" id="KW-0812">Transmembrane</keyword>
<proteinExistence type="inferred from homology"/>
<feature type="region of interest" description="Disordered" evidence="12">
    <location>
        <begin position="1"/>
        <end position="21"/>
    </location>
</feature>
<keyword evidence="14" id="KW-1185">Reference proteome</keyword>
<keyword evidence="5" id="KW-1000">Mitochondrion outer membrane</keyword>
<reference evidence="13 14" key="1">
    <citation type="journal article" date="2023" name="G3 (Bethesda)">
        <title>A high-quality reference genome for the fission yeast Schizosaccharomyces osmophilus.</title>
        <authorList>
            <person name="Jia G.S."/>
            <person name="Zhang W.C."/>
            <person name="Liang Y."/>
            <person name="Liu X.H."/>
            <person name="Rhind N."/>
            <person name="Pidoux A."/>
            <person name="Brysch-Herzberg M."/>
            <person name="Du L.L."/>
        </authorList>
    </citation>
    <scope>NUCLEOTIDE SEQUENCE [LARGE SCALE GENOMIC DNA]</scope>
    <source>
        <strain evidence="13 14">CBS 15793</strain>
    </source>
</reference>
<evidence type="ECO:0000256" key="7">
    <source>
        <dbReference type="ARBA" id="ARBA00022989"/>
    </source>
</evidence>
<keyword evidence="6" id="KW-0653">Protein transport</keyword>
<dbReference type="GO" id="GO:0030150">
    <property type="term" value="P:protein import into mitochondrial matrix"/>
    <property type="evidence" value="ECO:0007669"/>
    <property type="project" value="InterPro"/>
</dbReference>
<keyword evidence="3" id="KW-0813">Transport</keyword>
<evidence type="ECO:0000256" key="6">
    <source>
        <dbReference type="ARBA" id="ARBA00022927"/>
    </source>
</evidence>
<evidence type="ECO:0000256" key="2">
    <source>
        <dbReference type="ARBA" id="ARBA00009874"/>
    </source>
</evidence>
<dbReference type="InterPro" id="IPR005683">
    <property type="entry name" value="Tom22"/>
</dbReference>
<gene>
    <name evidence="13" type="primary">tom22</name>
    <name evidence="13" type="ORF">SOMG_02660</name>
</gene>
<keyword evidence="9" id="KW-0496">Mitochondrion</keyword>
<evidence type="ECO:0000256" key="11">
    <source>
        <dbReference type="ARBA" id="ARBA00023170"/>
    </source>
</evidence>
<dbReference type="NCBIfam" id="TIGR00986">
    <property type="entry name" value="3a0801s05tom22"/>
    <property type="match status" value="1"/>
</dbReference>
<dbReference type="GO" id="GO:0006886">
    <property type="term" value="P:intracellular protein transport"/>
    <property type="evidence" value="ECO:0007669"/>
    <property type="project" value="InterPro"/>
</dbReference>
<evidence type="ECO:0000256" key="12">
    <source>
        <dbReference type="SAM" id="MobiDB-lite"/>
    </source>
</evidence>
<keyword evidence="10" id="KW-0472">Membrane</keyword>
<dbReference type="PANTHER" id="PTHR12504">
    <property type="entry name" value="MITOCHONDRIAL IMPORT RECEPTOR SUBUNIT TOM22"/>
    <property type="match status" value="1"/>
</dbReference>
<dbReference type="GO" id="GO:0005742">
    <property type="term" value="C:mitochondrial outer membrane translocase complex"/>
    <property type="evidence" value="ECO:0007669"/>
    <property type="project" value="InterPro"/>
</dbReference>
<evidence type="ECO:0000256" key="9">
    <source>
        <dbReference type="ARBA" id="ARBA00023128"/>
    </source>
</evidence>
<protein>
    <submittedName>
        <fullName evidence="13">Mitochondrial TOM complex subunit Tom22</fullName>
    </submittedName>
</protein>
<evidence type="ECO:0000256" key="3">
    <source>
        <dbReference type="ARBA" id="ARBA00022448"/>
    </source>
</evidence>
<name>A0AAE9WD99_9SCHI</name>
<organism evidence="13 14">
    <name type="scientific">Schizosaccharomyces osmophilus</name>
    <dbReference type="NCBI Taxonomy" id="2545709"/>
    <lineage>
        <taxon>Eukaryota</taxon>
        <taxon>Fungi</taxon>
        <taxon>Dikarya</taxon>
        <taxon>Ascomycota</taxon>
        <taxon>Taphrinomycotina</taxon>
        <taxon>Schizosaccharomycetes</taxon>
        <taxon>Schizosaccharomycetales</taxon>
        <taxon>Schizosaccharomycetaceae</taxon>
        <taxon>Schizosaccharomyces</taxon>
    </lineage>
</organism>
<dbReference type="Pfam" id="PF04281">
    <property type="entry name" value="Tom22"/>
    <property type="match status" value="1"/>
</dbReference>
<evidence type="ECO:0000313" key="13">
    <source>
        <dbReference type="EMBL" id="WBW73795.1"/>
    </source>
</evidence>
<evidence type="ECO:0000256" key="10">
    <source>
        <dbReference type="ARBA" id="ARBA00023136"/>
    </source>
</evidence>
<comment type="subcellular location">
    <subcellularLocation>
        <location evidence="1">Mitochondrion outer membrane</location>
        <topology evidence="1">Single-pass membrane protein</topology>
    </subcellularLocation>
</comment>
<dbReference type="InterPro" id="IPR020951">
    <property type="entry name" value="Tom22_fungi"/>
</dbReference>
<sequence>MVKLEEVVDETEVQTQGQNVSDKEKYIYAEEDVEESDSDESDFEGLEDETMFDRITALKEVIPVTWRVKIADSAKCAVSGVSRLSSFGGKSLWVLSTSALLLGVPFMMSVEDEAQLSEYEKQLKDQRGANEVIAPGATSNALPQ</sequence>
<dbReference type="Proteomes" id="UP001212411">
    <property type="component" value="Chromosome 2"/>
</dbReference>
<evidence type="ECO:0000313" key="14">
    <source>
        <dbReference type="Proteomes" id="UP001212411"/>
    </source>
</evidence>
<evidence type="ECO:0000256" key="4">
    <source>
        <dbReference type="ARBA" id="ARBA00022692"/>
    </source>
</evidence>